<dbReference type="Proteomes" id="UP000503447">
    <property type="component" value="Chromosome"/>
</dbReference>
<keyword evidence="4" id="KW-1185">Reference proteome</keyword>
<protein>
    <submittedName>
        <fullName evidence="3">Beta-jelly-roll-type glycoside hydrolase</fullName>
    </submittedName>
</protein>
<evidence type="ECO:0000313" key="3">
    <source>
        <dbReference type="EMBL" id="QJW97563.1"/>
    </source>
</evidence>
<keyword evidence="3" id="KW-0378">Hydrolase</keyword>
<dbReference type="Pfam" id="PF06439">
    <property type="entry name" value="3keto-disac_hyd"/>
    <property type="match status" value="1"/>
</dbReference>
<dbReference type="GO" id="GO:0016787">
    <property type="term" value="F:hydrolase activity"/>
    <property type="evidence" value="ECO:0007669"/>
    <property type="project" value="UniProtKB-KW"/>
</dbReference>
<name>A0A6M5YWI3_9BACT</name>
<sequence>MRRTLPLLVLVIAAPAFGSDPEPVPLFDGKTLAGWEGDTEKTWKVEDGAIVGGSLGAVVPRNEFLCTTKTYENFELKVTFKLIGEKAKANAGIQFRTKRIPKHHEVSGYQADVGQDYWGALYDESRRNKVLAKPAKDVIEKLVKHEDWNEYVIRCEGPRIKLWLNGTLTVDYTEGDEKIERRGIIGLQIHGGAKAKVFYKTITIEELPAKK</sequence>
<keyword evidence="1" id="KW-0732">Signal</keyword>
<accession>A0A6M5YWI3</accession>
<reference evidence="4" key="1">
    <citation type="submission" date="2020-05" db="EMBL/GenBank/DDBJ databases">
        <title>Frigoriglobus tundricola gen. nov., sp. nov., a psychrotolerant cellulolytic planctomycete of the family Gemmataceae with two divergent copies of 16S rRNA gene.</title>
        <authorList>
            <person name="Kulichevskaya I.S."/>
            <person name="Ivanova A.A."/>
            <person name="Naumoff D.G."/>
            <person name="Beletsky A.V."/>
            <person name="Rijpstra W.I.C."/>
            <person name="Sinninghe Damste J.S."/>
            <person name="Mardanov A.V."/>
            <person name="Ravin N.V."/>
            <person name="Dedysh S.N."/>
        </authorList>
    </citation>
    <scope>NUCLEOTIDE SEQUENCE [LARGE SCALE GENOMIC DNA]</scope>
    <source>
        <strain evidence="4">PL17</strain>
    </source>
</reference>
<gene>
    <name evidence="3" type="ORF">FTUN_5138</name>
</gene>
<evidence type="ECO:0000313" key="4">
    <source>
        <dbReference type="Proteomes" id="UP000503447"/>
    </source>
</evidence>
<dbReference type="KEGG" id="ftj:FTUN_5138"/>
<proteinExistence type="predicted"/>
<organism evidence="3 4">
    <name type="scientific">Frigoriglobus tundricola</name>
    <dbReference type="NCBI Taxonomy" id="2774151"/>
    <lineage>
        <taxon>Bacteria</taxon>
        <taxon>Pseudomonadati</taxon>
        <taxon>Planctomycetota</taxon>
        <taxon>Planctomycetia</taxon>
        <taxon>Gemmatales</taxon>
        <taxon>Gemmataceae</taxon>
        <taxon>Frigoriglobus</taxon>
    </lineage>
</organism>
<dbReference type="EMBL" id="CP053452">
    <property type="protein sequence ID" value="QJW97563.1"/>
    <property type="molecule type" value="Genomic_DNA"/>
</dbReference>
<feature type="domain" description="3-keto-alpha-glucoside-1,2-lyase/3-keto-2-hydroxy-glucal hydratase" evidence="2">
    <location>
        <begin position="23"/>
        <end position="205"/>
    </location>
</feature>
<dbReference type="Gene3D" id="2.60.120.560">
    <property type="entry name" value="Exo-inulinase, domain 1"/>
    <property type="match status" value="1"/>
</dbReference>
<feature type="signal peptide" evidence="1">
    <location>
        <begin position="1"/>
        <end position="18"/>
    </location>
</feature>
<dbReference type="RefSeq" id="WP_171472907.1">
    <property type="nucleotide sequence ID" value="NZ_CP053452.2"/>
</dbReference>
<dbReference type="InterPro" id="IPR010496">
    <property type="entry name" value="AL/BT2_dom"/>
</dbReference>
<evidence type="ECO:0000256" key="1">
    <source>
        <dbReference type="SAM" id="SignalP"/>
    </source>
</evidence>
<evidence type="ECO:0000259" key="2">
    <source>
        <dbReference type="Pfam" id="PF06439"/>
    </source>
</evidence>
<feature type="chain" id="PRO_5027084400" evidence="1">
    <location>
        <begin position="19"/>
        <end position="211"/>
    </location>
</feature>
<dbReference type="AlphaFoldDB" id="A0A6M5YWI3"/>